<gene>
    <name evidence="6" type="primary">tadA</name>
    <name evidence="6" type="ORF">KNV97_21160</name>
</gene>
<dbReference type="Gene3D" id="3.40.50.300">
    <property type="entry name" value="P-loop containing nucleotide triphosphate hydrolases"/>
    <property type="match status" value="1"/>
</dbReference>
<reference evidence="6" key="1">
    <citation type="submission" date="2021-06" db="EMBL/GenBank/DDBJ databases">
        <title>Vibrio nov. sp., novel gut bacterium isolated from Yellow Sea oyster.</title>
        <authorList>
            <person name="Muhammad N."/>
            <person name="Nguyen T.H."/>
            <person name="Lee Y.-J."/>
            <person name="Ko J."/>
            <person name="Kim S.-G."/>
        </authorList>
    </citation>
    <scope>NUCLEOTIDE SEQUENCE</scope>
    <source>
        <strain evidence="6">OG9-811</strain>
    </source>
</reference>
<evidence type="ECO:0000256" key="1">
    <source>
        <dbReference type="ARBA" id="ARBA00006611"/>
    </source>
</evidence>
<dbReference type="Proteomes" id="UP000694232">
    <property type="component" value="Chromosome 1"/>
</dbReference>
<dbReference type="Pfam" id="PF05157">
    <property type="entry name" value="MshEN"/>
    <property type="match status" value="1"/>
</dbReference>
<sequence length="602" mass="66998">MSTQLLRQLRQAGVLDGEQETALQRQTLSRHISAPQAILEQGVLTPAELSQQLSRLFSLPLIELDDFDYPALCQQLGLSELIIRYQALPLQRDSRELTLAVSDPGWPQAEEEFCFATGLMVKPVLTDQPSLQAAIRRLYGETLPSYHAERREEISQEQLADAVQVAEDEANYQLDVSQDEAPVSRFIHQVLLDAVRKRASDIHFEPYESSYRIRIRCDGILIQTQQPAPHLSRRLAARLKILARLDIAQRRLPQDGRIKLRLNNDSAIDLRVSTLPTLWGEKIVLRLLDNQALPLELDQLGYSKQQKQCYLQALHKPQGMILITGPTGSGKTISLYCGLQQLNREHLNIATAEDPVEINLNGINQVQVQPAIGFGFAQALRTFLRQDPDVLMVGEIRDRETADVALKAAQTGHLVLSTLHTNSAAETLIRLLNMGIEPFNLASSLNLIVAQRLVRRLCPQCKIATQLTRAQADLLHIESLHIESRPLTHSPAASAPAHSAQEQQQQTTEQRKSVTDTVIFAANPDGCPHCNRGYAGRTGIYEMLNVEPVIADALLQRAPVKQLESLACQQGMQTLQQAGCEKLLAGQTSLAELQRVLGLATW</sequence>
<dbReference type="Gene3D" id="3.30.300.160">
    <property type="entry name" value="Type II secretion system, protein E, N-terminal domain"/>
    <property type="match status" value="1"/>
</dbReference>
<keyword evidence="2" id="KW-0547">Nucleotide-binding</keyword>
<evidence type="ECO:0000256" key="4">
    <source>
        <dbReference type="SAM" id="MobiDB-lite"/>
    </source>
</evidence>
<evidence type="ECO:0000259" key="5">
    <source>
        <dbReference type="PROSITE" id="PS00662"/>
    </source>
</evidence>
<accession>A0A975UB31</accession>
<dbReference type="CDD" id="cd01129">
    <property type="entry name" value="PulE-GspE-like"/>
    <property type="match status" value="1"/>
</dbReference>
<dbReference type="InterPro" id="IPR007831">
    <property type="entry name" value="T2SS_GspE_N"/>
</dbReference>
<dbReference type="AlphaFoldDB" id="A0A975UB31"/>
<feature type="region of interest" description="Disordered" evidence="4">
    <location>
        <begin position="487"/>
        <end position="513"/>
    </location>
</feature>
<dbReference type="SUPFAM" id="SSF52540">
    <property type="entry name" value="P-loop containing nucleoside triphosphate hydrolases"/>
    <property type="match status" value="1"/>
</dbReference>
<organism evidence="6 7">
    <name type="scientific">Vibrio ostreae</name>
    <dbReference type="NCBI Taxonomy" id="2841925"/>
    <lineage>
        <taxon>Bacteria</taxon>
        <taxon>Pseudomonadati</taxon>
        <taxon>Pseudomonadota</taxon>
        <taxon>Gammaproteobacteria</taxon>
        <taxon>Vibrionales</taxon>
        <taxon>Vibrionaceae</taxon>
        <taxon>Vibrio</taxon>
    </lineage>
</organism>
<dbReference type="InterPro" id="IPR037257">
    <property type="entry name" value="T2SS_E_N_sf"/>
</dbReference>
<dbReference type="GO" id="GO:0016887">
    <property type="term" value="F:ATP hydrolysis activity"/>
    <property type="evidence" value="ECO:0007669"/>
    <property type="project" value="TreeGrafter"/>
</dbReference>
<dbReference type="GO" id="GO:0005886">
    <property type="term" value="C:plasma membrane"/>
    <property type="evidence" value="ECO:0007669"/>
    <property type="project" value="TreeGrafter"/>
</dbReference>
<protein>
    <submittedName>
        <fullName evidence="6">Flp pilus assembly complex ATPase component TadA</fullName>
    </submittedName>
</protein>
<dbReference type="InterPro" id="IPR027417">
    <property type="entry name" value="P-loop_NTPase"/>
</dbReference>
<comment type="similarity">
    <text evidence="1">Belongs to the GSP E family.</text>
</comment>
<dbReference type="Gene3D" id="3.30.450.90">
    <property type="match status" value="1"/>
</dbReference>
<keyword evidence="3" id="KW-0067">ATP-binding</keyword>
<dbReference type="GO" id="GO:0005524">
    <property type="term" value="F:ATP binding"/>
    <property type="evidence" value="ECO:0007669"/>
    <property type="project" value="UniProtKB-KW"/>
</dbReference>
<proteinExistence type="inferred from homology"/>
<dbReference type="SUPFAM" id="SSF160246">
    <property type="entry name" value="EspE N-terminal domain-like"/>
    <property type="match status" value="1"/>
</dbReference>
<evidence type="ECO:0000256" key="3">
    <source>
        <dbReference type="ARBA" id="ARBA00022840"/>
    </source>
</evidence>
<dbReference type="PANTHER" id="PTHR30258:SF1">
    <property type="entry name" value="PROTEIN TRANSPORT PROTEIN HOFB HOMOLOG"/>
    <property type="match status" value="1"/>
</dbReference>
<dbReference type="EMBL" id="CP076643">
    <property type="protein sequence ID" value="QXO17811.1"/>
    <property type="molecule type" value="Genomic_DNA"/>
</dbReference>
<feature type="compositionally biased region" description="Low complexity" evidence="4">
    <location>
        <begin position="488"/>
        <end position="508"/>
    </location>
</feature>
<dbReference type="PANTHER" id="PTHR30258">
    <property type="entry name" value="TYPE II SECRETION SYSTEM PROTEIN GSPE-RELATED"/>
    <property type="match status" value="1"/>
</dbReference>
<dbReference type="KEGG" id="vos:KNV97_21160"/>
<dbReference type="FunFam" id="3.40.50.300:FF:000398">
    <property type="entry name" value="Type IV pilus assembly ATPase PilB"/>
    <property type="match status" value="1"/>
</dbReference>
<name>A0A975UB31_9VIBR</name>
<keyword evidence="7" id="KW-1185">Reference proteome</keyword>
<dbReference type="FunFam" id="3.30.450.90:FF:000001">
    <property type="entry name" value="Type II secretion system ATPase GspE"/>
    <property type="match status" value="1"/>
</dbReference>
<evidence type="ECO:0000313" key="6">
    <source>
        <dbReference type="EMBL" id="QXO17811.1"/>
    </source>
</evidence>
<evidence type="ECO:0000313" key="7">
    <source>
        <dbReference type="Proteomes" id="UP000694232"/>
    </source>
</evidence>
<dbReference type="Pfam" id="PF00437">
    <property type="entry name" value="T2SSE"/>
    <property type="match status" value="1"/>
</dbReference>
<evidence type="ECO:0000256" key="2">
    <source>
        <dbReference type="ARBA" id="ARBA00022741"/>
    </source>
</evidence>
<dbReference type="RefSeq" id="WP_136486093.1">
    <property type="nucleotide sequence ID" value="NZ_CP076643.1"/>
</dbReference>
<dbReference type="PROSITE" id="PS00662">
    <property type="entry name" value="T2SP_E"/>
    <property type="match status" value="1"/>
</dbReference>
<feature type="domain" description="Bacterial type II secretion system protein E" evidence="5">
    <location>
        <begin position="384"/>
        <end position="398"/>
    </location>
</feature>
<dbReference type="InterPro" id="IPR001482">
    <property type="entry name" value="T2SS/T4SS_dom"/>
</dbReference>